<dbReference type="GO" id="GO:0004065">
    <property type="term" value="F:arylsulfatase activity"/>
    <property type="evidence" value="ECO:0007669"/>
    <property type="project" value="TreeGrafter"/>
</dbReference>
<feature type="domain" description="Sulfatase N-terminal" evidence="2">
    <location>
        <begin position="318"/>
        <end position="578"/>
    </location>
</feature>
<dbReference type="PATRIC" id="fig|1149862.3.peg.57"/>
<gene>
    <name evidence="3" type="ORF">FB4_1782</name>
</gene>
<dbReference type="InterPro" id="IPR011990">
    <property type="entry name" value="TPR-like_helical_dom_sf"/>
</dbReference>
<dbReference type="PANTHER" id="PTHR42693">
    <property type="entry name" value="ARYLSULFATASE FAMILY MEMBER"/>
    <property type="match status" value="1"/>
</dbReference>
<dbReference type="InterPro" id="IPR050738">
    <property type="entry name" value="Sulfatase"/>
</dbReference>
<sequence>MKSEQLQKKIKDLKILKNKIVESINSQDYILAQDLLKEYEEIFPFDVANCTIKAMLYAANNELKAAREILLIGLGECVFNYDINFSLGVIYQFEENFNESLQYYGKSLQYATNEQEKKTSTEAVENLVNIVMEQQPQKIKEIKNKLTEVQSKLGENDPRIFPLGSDGKSLVGKFISKKQENGHYVNMYKSVMYTDIVPQLSKLFKTETLYGRMFSKKAKVDISEDVVIPLSVMNNKTDITINLNDKEYLINKLLPNSFHYFPIREHGKLTINGNDSFFMGKPIRLKEKENKSTPKLVLYLFIDGLSQETVQGPMLKKLMPKTYDFFQDGAIFNNCYCSAEWTLPSLPTFFTGNYTTRHKLFHPSYIYSIGEKEVLLSEIFQDNGYLVTQICNNWRKTPLYGYLKGFDRIIFQPAVEGMECEEVIMEAIDHLEAFSERKNFLWLTIEDLHKVPDNLEPKVSSQIRNSLATRTIAHDTNETVFKSFDDKKIERYETEIKQIDFYLGMLYEYITSMYSEEEVLVLLISDHGQTFLKEDSSYFHEGRTRVPLLIKGKDIKKSEVEHIIENIDVLPTTLHLANLDHGLDIDGRLPKCFGGKEDKQYAYTESIYPGQTYKAVINDLTHRFMFESNHFVENDGRIDIEGFTVKLLNKVSYAEESKIYFEKVEKYLTVVYEHIKKIIKI</sequence>
<dbReference type="Pfam" id="PF00884">
    <property type="entry name" value="Sulfatase"/>
    <property type="match status" value="1"/>
</dbReference>
<evidence type="ECO:0000313" key="4">
    <source>
        <dbReference type="Proteomes" id="UP000004324"/>
    </source>
</evidence>
<evidence type="ECO:0000256" key="1">
    <source>
        <dbReference type="ARBA" id="ARBA00008779"/>
    </source>
</evidence>
<evidence type="ECO:0000259" key="2">
    <source>
        <dbReference type="Pfam" id="PF00884"/>
    </source>
</evidence>
<dbReference type="RefSeq" id="WP_007930209.1">
    <property type="nucleotide sequence ID" value="NZ_AKVJ01000002.1"/>
</dbReference>
<dbReference type="AlphaFoldDB" id="I8RP55"/>
<dbReference type="SUPFAM" id="SSF53649">
    <property type="entry name" value="Alkaline phosphatase-like"/>
    <property type="match status" value="1"/>
</dbReference>
<keyword evidence="4" id="KW-1185">Reference proteome</keyword>
<dbReference type="EMBL" id="AKVJ01000002">
    <property type="protein sequence ID" value="EIW20930.1"/>
    <property type="molecule type" value="Genomic_DNA"/>
</dbReference>
<dbReference type="Proteomes" id="UP000004324">
    <property type="component" value="Unassembled WGS sequence"/>
</dbReference>
<dbReference type="InterPro" id="IPR000917">
    <property type="entry name" value="Sulfatase_N"/>
</dbReference>
<dbReference type="PANTHER" id="PTHR42693:SF33">
    <property type="entry name" value="ARYLSULFATASE"/>
    <property type="match status" value="1"/>
</dbReference>
<dbReference type="Gene3D" id="3.40.720.10">
    <property type="entry name" value="Alkaline Phosphatase, subunit A"/>
    <property type="match status" value="1"/>
</dbReference>
<dbReference type="Gene3D" id="1.25.40.10">
    <property type="entry name" value="Tetratricopeptide repeat domain"/>
    <property type="match status" value="1"/>
</dbReference>
<comment type="caution">
    <text evidence="3">The sequence shown here is derived from an EMBL/GenBank/DDBJ whole genome shotgun (WGS) entry which is preliminary data.</text>
</comment>
<name>I8RP55_9FIRM</name>
<dbReference type="OrthoDB" id="1667137at2"/>
<protein>
    <submittedName>
        <fullName evidence="3">Sulfatase</fullName>
    </submittedName>
</protein>
<proteinExistence type="inferred from homology"/>
<comment type="similarity">
    <text evidence="1">Belongs to the sulfatase family.</text>
</comment>
<dbReference type="InterPro" id="IPR017850">
    <property type="entry name" value="Alkaline_phosphatase_core_sf"/>
</dbReference>
<evidence type="ECO:0000313" key="3">
    <source>
        <dbReference type="EMBL" id="EIW20930.1"/>
    </source>
</evidence>
<reference evidence="3 4" key="1">
    <citation type="journal article" date="2012" name="J. Bacteriol.">
        <title>Draft Genome Sequences for Two Metal-Reducing Pelosinus fermentans Strains Isolated from a Cr(VI)-Contaminated Site and for Type Strain R7.</title>
        <authorList>
            <person name="Brown S.D."/>
            <person name="Podar M."/>
            <person name="Klingeman D.M."/>
            <person name="Johnson C.M."/>
            <person name="Yang Z.K."/>
            <person name="Utturkar S.M."/>
            <person name="Land M.L."/>
            <person name="Mosher J.J."/>
            <person name="Hurt R.A.Jr."/>
            <person name="Phelps T.J."/>
            <person name="Palumbo A.V."/>
            <person name="Arkin A.P."/>
            <person name="Hazen T.C."/>
            <person name="Elias D.A."/>
        </authorList>
    </citation>
    <scope>NUCLEOTIDE SEQUENCE [LARGE SCALE GENOMIC DNA]</scope>
    <source>
        <strain evidence="3 4">B4</strain>
    </source>
</reference>
<organism evidence="3 4">
    <name type="scientific">Pelosinus fermentans B4</name>
    <dbReference type="NCBI Taxonomy" id="1149862"/>
    <lineage>
        <taxon>Bacteria</taxon>
        <taxon>Bacillati</taxon>
        <taxon>Bacillota</taxon>
        <taxon>Negativicutes</taxon>
        <taxon>Selenomonadales</taxon>
        <taxon>Sporomusaceae</taxon>
        <taxon>Pelosinus</taxon>
    </lineage>
</organism>
<dbReference type="SUPFAM" id="SSF48452">
    <property type="entry name" value="TPR-like"/>
    <property type="match status" value="1"/>
</dbReference>
<accession>I8RP55</accession>